<evidence type="ECO:0000313" key="1">
    <source>
        <dbReference type="EMBL" id="GAA2577436.1"/>
    </source>
</evidence>
<dbReference type="Proteomes" id="UP001500274">
    <property type="component" value="Unassembled WGS sequence"/>
</dbReference>
<name>A0ABN3PD93_9MICO</name>
<evidence type="ECO:0000313" key="2">
    <source>
        <dbReference type="Proteomes" id="UP001500274"/>
    </source>
</evidence>
<dbReference type="EMBL" id="BAAARI010000011">
    <property type="protein sequence ID" value="GAA2577436.1"/>
    <property type="molecule type" value="Genomic_DNA"/>
</dbReference>
<proteinExistence type="predicted"/>
<sequence>MAVNRIIRTPIKLLVQVGDKEPRVIGEGSHETRLTGPEGKESLVISPSETIASLRAVLVAAIEKLDAR</sequence>
<dbReference type="RefSeq" id="WP_320434249.1">
    <property type="nucleotide sequence ID" value="NZ_BAAARI010000011.1"/>
</dbReference>
<gene>
    <name evidence="1" type="ORF">GCM10009862_15940</name>
</gene>
<reference evidence="1 2" key="1">
    <citation type="journal article" date="2019" name="Int. J. Syst. Evol. Microbiol.">
        <title>The Global Catalogue of Microorganisms (GCM) 10K type strain sequencing project: providing services to taxonomists for standard genome sequencing and annotation.</title>
        <authorList>
            <consortium name="The Broad Institute Genomics Platform"/>
            <consortium name="The Broad Institute Genome Sequencing Center for Infectious Disease"/>
            <person name="Wu L."/>
            <person name="Ma J."/>
        </authorList>
    </citation>
    <scope>NUCLEOTIDE SEQUENCE [LARGE SCALE GENOMIC DNA]</scope>
    <source>
        <strain evidence="1 2">JCM 16365</strain>
    </source>
</reference>
<organism evidence="1 2">
    <name type="scientific">Microbacterium binotii</name>
    <dbReference type="NCBI Taxonomy" id="462710"/>
    <lineage>
        <taxon>Bacteria</taxon>
        <taxon>Bacillati</taxon>
        <taxon>Actinomycetota</taxon>
        <taxon>Actinomycetes</taxon>
        <taxon>Micrococcales</taxon>
        <taxon>Microbacteriaceae</taxon>
        <taxon>Microbacterium</taxon>
    </lineage>
</organism>
<protein>
    <submittedName>
        <fullName evidence="1">Uncharacterized protein</fullName>
    </submittedName>
</protein>
<accession>A0ABN3PD93</accession>
<comment type="caution">
    <text evidence="1">The sequence shown here is derived from an EMBL/GenBank/DDBJ whole genome shotgun (WGS) entry which is preliminary data.</text>
</comment>
<keyword evidence="2" id="KW-1185">Reference proteome</keyword>